<dbReference type="GO" id="GO:0046872">
    <property type="term" value="F:metal ion binding"/>
    <property type="evidence" value="ECO:0007669"/>
    <property type="project" value="UniProtKB-KW"/>
</dbReference>
<comment type="cofactor">
    <cofactor evidence="1 12">
        <name>Zn(2+)</name>
        <dbReference type="ChEBI" id="CHEBI:29105"/>
    </cofactor>
</comment>
<gene>
    <name evidence="12 13" type="primary">lpxC</name>
    <name evidence="13" type="ORF">PAA8504_02206</name>
</gene>
<reference evidence="13 14" key="1">
    <citation type="submission" date="2018-03" db="EMBL/GenBank/DDBJ databases">
        <authorList>
            <person name="Keele B.F."/>
        </authorList>
    </citation>
    <scope>NUCLEOTIDE SEQUENCE [LARGE SCALE GENOMIC DNA]</scope>
    <source>
        <strain evidence="13 14">CECT 8504</strain>
    </source>
</reference>
<dbReference type="HAMAP" id="MF_00388">
    <property type="entry name" value="LpxC"/>
    <property type="match status" value="1"/>
</dbReference>
<feature type="binding site" evidence="12">
    <location>
        <position position="78"/>
    </location>
    <ligand>
        <name>Zn(2+)</name>
        <dbReference type="ChEBI" id="CHEBI:29105"/>
    </ligand>
</feature>
<evidence type="ECO:0000256" key="8">
    <source>
        <dbReference type="ARBA" id="ARBA00022801"/>
    </source>
</evidence>
<evidence type="ECO:0000256" key="6">
    <source>
        <dbReference type="ARBA" id="ARBA00022556"/>
    </source>
</evidence>
<evidence type="ECO:0000256" key="3">
    <source>
        <dbReference type="ARBA" id="ARBA00005002"/>
    </source>
</evidence>
<proteinExistence type="inferred from homology"/>
<feature type="binding site" evidence="12">
    <location>
        <position position="239"/>
    </location>
    <ligand>
        <name>Zn(2+)</name>
        <dbReference type="ChEBI" id="CHEBI:29105"/>
    </ligand>
</feature>
<keyword evidence="6 12" id="KW-0441">Lipid A biosynthesis</keyword>
<dbReference type="AlphaFoldDB" id="A0A2R8BW45"/>
<dbReference type="InterPro" id="IPR004463">
    <property type="entry name" value="UDP-acyl_GlcNac_deAcase"/>
</dbReference>
<feature type="active site" description="Proton donor" evidence="12">
    <location>
        <position position="262"/>
    </location>
</feature>
<dbReference type="UniPathway" id="UPA00359">
    <property type="reaction ID" value="UER00478"/>
</dbReference>
<evidence type="ECO:0000256" key="12">
    <source>
        <dbReference type="HAMAP-Rule" id="MF_00388"/>
    </source>
</evidence>
<sequence>MQKTISRPVRFEGVGLHSGRPAVLRLLPAPAGHGLWFKRTDLAPAAALVPALWDAVEQVELCTRIVNAAGTTVSTIEHVMAAIAGCGIQNLMIEIDGPEVPILDGSAAPFVDEILSVGLRSQSAPIRALKIIDTVEVRNGPAHARLDPADGLEIDFSIDFSDAAIGRQEKRLSLANGTFVHELCDSRTFCRASDVEAMHARGLALGGTFDNAVVVDGARVLSPGGLRHRDEAVRHKMLDALGDLALAGAPILGRYTGIRAGHALTNALLRTLFARRDAFTIVEADETMLARLPGAGLRPEDAPALVA</sequence>
<dbReference type="EC" id="3.5.1.108" evidence="4 12"/>
<keyword evidence="9 12" id="KW-0862">Zinc</keyword>
<evidence type="ECO:0000256" key="11">
    <source>
        <dbReference type="ARBA" id="ARBA00024535"/>
    </source>
</evidence>
<comment type="catalytic activity">
    <reaction evidence="11 12">
        <text>a UDP-3-O-[(3R)-3-hydroxyacyl]-N-acetyl-alpha-D-glucosamine + H2O = a UDP-3-O-[(3R)-3-hydroxyacyl]-alpha-D-glucosamine + acetate</text>
        <dbReference type="Rhea" id="RHEA:67816"/>
        <dbReference type="ChEBI" id="CHEBI:15377"/>
        <dbReference type="ChEBI" id="CHEBI:30089"/>
        <dbReference type="ChEBI" id="CHEBI:137740"/>
        <dbReference type="ChEBI" id="CHEBI:173225"/>
        <dbReference type="EC" id="3.5.1.108"/>
    </reaction>
</comment>
<name>A0A2R8BW45_9RHOB</name>
<evidence type="ECO:0000256" key="2">
    <source>
        <dbReference type="ARBA" id="ARBA00002923"/>
    </source>
</evidence>
<evidence type="ECO:0000256" key="10">
    <source>
        <dbReference type="ARBA" id="ARBA00023098"/>
    </source>
</evidence>
<dbReference type="PANTHER" id="PTHR33694">
    <property type="entry name" value="UDP-3-O-ACYL-N-ACETYLGLUCOSAMINE DEACETYLASE 1, MITOCHONDRIAL-RELATED"/>
    <property type="match status" value="1"/>
</dbReference>
<evidence type="ECO:0000256" key="7">
    <source>
        <dbReference type="ARBA" id="ARBA00022723"/>
    </source>
</evidence>
<dbReference type="GO" id="GO:0009245">
    <property type="term" value="P:lipid A biosynthetic process"/>
    <property type="evidence" value="ECO:0007669"/>
    <property type="project" value="UniProtKB-UniRule"/>
</dbReference>
<feature type="binding site" evidence="12">
    <location>
        <position position="235"/>
    </location>
    <ligand>
        <name>Zn(2+)</name>
        <dbReference type="ChEBI" id="CHEBI:29105"/>
    </ligand>
</feature>
<protein>
    <recommendedName>
        <fullName evidence="4 12">UDP-3-O-acyl-N-acetylglucosamine deacetylase</fullName>
        <shortName evidence="12">UDP-3-O-acyl-GlcNAc deacetylase</shortName>
        <ecNumber evidence="4 12">3.5.1.108</ecNumber>
    </recommendedName>
    <alternativeName>
        <fullName evidence="12">UDP-3-O-[R-3-hydroxymyristoyl]-N-acetylglucosamine deacetylase</fullName>
    </alternativeName>
</protein>
<keyword evidence="10 12" id="KW-0443">Lipid metabolism</keyword>
<evidence type="ECO:0000256" key="5">
    <source>
        <dbReference type="ARBA" id="ARBA00022516"/>
    </source>
</evidence>
<accession>A0A2R8BW45</accession>
<comment type="similarity">
    <text evidence="12">Belongs to the LpxC family.</text>
</comment>
<dbReference type="GO" id="GO:0016020">
    <property type="term" value="C:membrane"/>
    <property type="evidence" value="ECO:0007669"/>
    <property type="project" value="GOC"/>
</dbReference>
<dbReference type="Pfam" id="PF03331">
    <property type="entry name" value="LpxC"/>
    <property type="match status" value="1"/>
</dbReference>
<evidence type="ECO:0000256" key="4">
    <source>
        <dbReference type="ARBA" id="ARBA00012745"/>
    </source>
</evidence>
<dbReference type="InterPro" id="IPR020568">
    <property type="entry name" value="Ribosomal_Su5_D2-typ_SF"/>
</dbReference>
<dbReference type="Gene3D" id="3.30.230.20">
    <property type="entry name" value="lpxc deacetylase, domain 1"/>
    <property type="match status" value="1"/>
</dbReference>
<dbReference type="NCBIfam" id="TIGR00325">
    <property type="entry name" value="lpxC"/>
    <property type="match status" value="1"/>
</dbReference>
<keyword evidence="5 12" id="KW-0444">Lipid biosynthesis</keyword>
<organism evidence="13 14">
    <name type="scientific">Palleronia abyssalis</name>
    <dbReference type="NCBI Taxonomy" id="1501240"/>
    <lineage>
        <taxon>Bacteria</taxon>
        <taxon>Pseudomonadati</taxon>
        <taxon>Pseudomonadota</taxon>
        <taxon>Alphaproteobacteria</taxon>
        <taxon>Rhodobacterales</taxon>
        <taxon>Roseobacteraceae</taxon>
        <taxon>Palleronia</taxon>
    </lineage>
</organism>
<dbReference type="PANTHER" id="PTHR33694:SF1">
    <property type="entry name" value="UDP-3-O-ACYL-N-ACETYLGLUCOSAMINE DEACETYLASE 1, MITOCHONDRIAL-RELATED"/>
    <property type="match status" value="1"/>
</dbReference>
<dbReference type="OrthoDB" id="9802746at2"/>
<evidence type="ECO:0000313" key="13">
    <source>
        <dbReference type="EMBL" id="SPJ24378.1"/>
    </source>
</evidence>
<evidence type="ECO:0000256" key="9">
    <source>
        <dbReference type="ARBA" id="ARBA00022833"/>
    </source>
</evidence>
<keyword evidence="14" id="KW-1185">Reference proteome</keyword>
<dbReference type="EMBL" id="ONZF01000004">
    <property type="protein sequence ID" value="SPJ24378.1"/>
    <property type="molecule type" value="Genomic_DNA"/>
</dbReference>
<dbReference type="InterPro" id="IPR015870">
    <property type="entry name" value="UDP-acyl_N-AcGlcN_deAcase_N"/>
</dbReference>
<comment type="function">
    <text evidence="2 12">Catalyzes the hydrolysis of UDP-3-O-myristoyl-N-acetylglucosamine to form UDP-3-O-myristoylglucosamine and acetate, the committed step in lipid A biosynthesis.</text>
</comment>
<dbReference type="RefSeq" id="WP_108894213.1">
    <property type="nucleotide sequence ID" value="NZ_ONZF01000004.1"/>
</dbReference>
<dbReference type="GO" id="GO:0103117">
    <property type="term" value="F:UDP-3-O-acyl-N-acetylglucosamine deacetylase activity"/>
    <property type="evidence" value="ECO:0007669"/>
    <property type="project" value="UniProtKB-UniRule"/>
</dbReference>
<comment type="pathway">
    <text evidence="3 12">Glycolipid biosynthesis; lipid IV(A) biosynthesis; lipid IV(A) from (3R)-3-hydroxytetradecanoyl-[acyl-carrier-protein] and UDP-N-acetyl-alpha-D-glucosamine: step 2/6.</text>
</comment>
<evidence type="ECO:0000256" key="1">
    <source>
        <dbReference type="ARBA" id="ARBA00001947"/>
    </source>
</evidence>
<keyword evidence="8 12" id="KW-0378">Hydrolase</keyword>
<dbReference type="Proteomes" id="UP000244912">
    <property type="component" value="Unassembled WGS sequence"/>
</dbReference>
<dbReference type="InterPro" id="IPR011334">
    <property type="entry name" value="UDP-acyl_GlcNac_deAcase_C"/>
</dbReference>
<dbReference type="Gene3D" id="3.30.1700.10">
    <property type="entry name" value="lpxc deacetylase, domain 2"/>
    <property type="match status" value="1"/>
</dbReference>
<keyword evidence="7 12" id="KW-0479">Metal-binding</keyword>
<evidence type="ECO:0000313" key="14">
    <source>
        <dbReference type="Proteomes" id="UP000244912"/>
    </source>
</evidence>
<dbReference type="SUPFAM" id="SSF54211">
    <property type="entry name" value="Ribosomal protein S5 domain 2-like"/>
    <property type="match status" value="2"/>
</dbReference>